<feature type="region of interest" description="Disordered" evidence="1">
    <location>
        <begin position="23"/>
        <end position="46"/>
    </location>
</feature>
<evidence type="ECO:0000313" key="2">
    <source>
        <dbReference type="EMBL" id="KAF2587251.1"/>
    </source>
</evidence>
<name>A0A8S9JZ57_BRACR</name>
<organism evidence="2">
    <name type="scientific">Brassica cretica</name>
    <name type="common">Mustard</name>
    <dbReference type="NCBI Taxonomy" id="69181"/>
    <lineage>
        <taxon>Eukaryota</taxon>
        <taxon>Viridiplantae</taxon>
        <taxon>Streptophyta</taxon>
        <taxon>Embryophyta</taxon>
        <taxon>Tracheophyta</taxon>
        <taxon>Spermatophyta</taxon>
        <taxon>Magnoliopsida</taxon>
        <taxon>eudicotyledons</taxon>
        <taxon>Gunneridae</taxon>
        <taxon>Pentapetalae</taxon>
        <taxon>rosids</taxon>
        <taxon>malvids</taxon>
        <taxon>Brassicales</taxon>
        <taxon>Brassicaceae</taxon>
        <taxon>Brassiceae</taxon>
        <taxon>Brassica</taxon>
    </lineage>
</organism>
<reference evidence="2" key="1">
    <citation type="submission" date="2019-12" db="EMBL/GenBank/DDBJ databases">
        <title>Genome sequencing and annotation of Brassica cretica.</title>
        <authorList>
            <person name="Studholme D.J."/>
            <person name="Sarris P.F."/>
        </authorList>
    </citation>
    <scope>NUCLEOTIDE SEQUENCE</scope>
    <source>
        <strain evidence="2">PFS-102/07</strain>
        <tissue evidence="2">Leaf</tissue>
    </source>
</reference>
<accession>A0A8S9JZ57</accession>
<dbReference type="EMBL" id="QGKY02000246">
    <property type="protein sequence ID" value="KAF2587251.1"/>
    <property type="molecule type" value="Genomic_DNA"/>
</dbReference>
<feature type="compositionally biased region" description="Basic residues" evidence="1">
    <location>
        <begin position="23"/>
        <end position="34"/>
    </location>
</feature>
<evidence type="ECO:0000256" key="1">
    <source>
        <dbReference type="SAM" id="MobiDB-lite"/>
    </source>
</evidence>
<sequence length="63" mass="7057">MPSKSVPNLTILKIPYLHGLIPRSRHNGRNKLVRTKPNTTSNPYVPHLGRRSCTYTLQACSTA</sequence>
<comment type="caution">
    <text evidence="2">The sequence shown here is derived from an EMBL/GenBank/DDBJ whole genome shotgun (WGS) entry which is preliminary data.</text>
</comment>
<gene>
    <name evidence="2" type="ORF">F2Q70_00035880</name>
</gene>
<protein>
    <submittedName>
        <fullName evidence="2">Uncharacterized protein</fullName>
    </submittedName>
</protein>
<proteinExistence type="predicted"/>
<dbReference type="AlphaFoldDB" id="A0A8S9JZ57"/>